<dbReference type="EMBL" id="AKKV01000022">
    <property type="protein sequence ID" value="EIT86243.1"/>
    <property type="molecule type" value="Genomic_DNA"/>
</dbReference>
<comment type="caution">
    <text evidence="2">The sequence shown here is derived from an EMBL/GenBank/DDBJ whole genome shotgun (WGS) entry which is preliminary data.</text>
</comment>
<reference evidence="2 3" key="1">
    <citation type="journal article" date="2012" name="J. Bacteriol.">
        <title>Genome of Bacillus macauensis ZFHKF-1, a Long-Chain-Forming Bacterium.</title>
        <authorList>
            <person name="Cai L."/>
            <person name="Zhang T."/>
        </authorList>
    </citation>
    <scope>NUCLEOTIDE SEQUENCE [LARGE SCALE GENOMIC DNA]</scope>
    <source>
        <strain evidence="2 3">ZFHKF-1</strain>
    </source>
</reference>
<feature type="chain" id="PRO_5003715469" evidence="1">
    <location>
        <begin position="28"/>
        <end position="265"/>
    </location>
</feature>
<dbReference type="SUPFAM" id="SSF53474">
    <property type="entry name" value="alpha/beta-Hydrolases"/>
    <property type="match status" value="1"/>
</dbReference>
<dbReference type="RefSeq" id="WP_007201412.1">
    <property type="nucleotide sequence ID" value="NZ_AKKV01000022.1"/>
</dbReference>
<proteinExistence type="predicted"/>
<dbReference type="Proteomes" id="UP000004080">
    <property type="component" value="Unassembled WGS sequence"/>
</dbReference>
<dbReference type="STRING" id="1196324.A374_06576"/>
<dbReference type="OrthoDB" id="1795295at2"/>
<dbReference type="PATRIC" id="fig|1196324.3.peg.1341"/>
<dbReference type="InterPro" id="IPR029058">
    <property type="entry name" value="AB_hydrolase_fold"/>
</dbReference>
<evidence type="ECO:0000256" key="1">
    <source>
        <dbReference type="SAM" id="SignalP"/>
    </source>
</evidence>
<evidence type="ECO:0000313" key="2">
    <source>
        <dbReference type="EMBL" id="EIT86243.1"/>
    </source>
</evidence>
<dbReference type="eggNOG" id="COG3675">
    <property type="taxonomic scope" value="Bacteria"/>
</dbReference>
<keyword evidence="3" id="KW-1185">Reference proteome</keyword>
<keyword evidence="1" id="KW-0732">Signal</keyword>
<gene>
    <name evidence="2" type="ORF">A374_06576</name>
</gene>
<dbReference type="Pfam" id="PF26363">
    <property type="entry name" value="Phospholipase-like"/>
    <property type="match status" value="1"/>
</dbReference>
<name>I8UHE2_9BACL</name>
<dbReference type="Gene3D" id="3.40.50.1820">
    <property type="entry name" value="alpha/beta hydrolase"/>
    <property type="match status" value="1"/>
</dbReference>
<accession>I8UHE2</accession>
<dbReference type="AlphaFoldDB" id="I8UHE2"/>
<protein>
    <submittedName>
        <fullName evidence="2">Type I secretion target GGXGXDXXX repeat-containing protein</fullName>
    </submittedName>
</protein>
<evidence type="ECO:0000313" key="3">
    <source>
        <dbReference type="Proteomes" id="UP000004080"/>
    </source>
</evidence>
<organism evidence="2 3">
    <name type="scientific">Fictibacillus macauensis ZFHKF-1</name>
    <dbReference type="NCBI Taxonomy" id="1196324"/>
    <lineage>
        <taxon>Bacteria</taxon>
        <taxon>Bacillati</taxon>
        <taxon>Bacillota</taxon>
        <taxon>Bacilli</taxon>
        <taxon>Bacillales</taxon>
        <taxon>Fictibacillaceae</taxon>
        <taxon>Fictibacillus</taxon>
    </lineage>
</organism>
<feature type="signal peptide" evidence="1">
    <location>
        <begin position="1"/>
        <end position="27"/>
    </location>
</feature>
<sequence>MNALKKVSVFFVVFAFILSAFSITSHAEEAQPQPSNLQMLTFSSLSYYDMEAASAQTTLSVGEFLSSTKQPYAKITKEFKDELKSQNVSVEDVITKAQLNDWKVYKTMDKWDIGFYGVIFKNVKTDQYVLTYRGTNGGFDYITDLLLATKNYEISQTGFAKLLVSELPEGVNKDHVFATGHSLGGYLGARVGAEKGFKTVVFNAPGFQKDYLKSLRDTHVFKYENYVTNQDIKYDLVSNWGHLIGERVVYKGYKHGVKNFYAYIR</sequence>